<gene>
    <name evidence="2" type="ORF">F7D25_12920</name>
</gene>
<dbReference type="GO" id="GO:0005524">
    <property type="term" value="F:ATP binding"/>
    <property type="evidence" value="ECO:0007669"/>
    <property type="project" value="UniProtKB-KW"/>
</dbReference>
<evidence type="ECO:0000259" key="1">
    <source>
        <dbReference type="Pfam" id="PF13175"/>
    </source>
</evidence>
<dbReference type="Pfam" id="PF13175">
    <property type="entry name" value="AAA_15"/>
    <property type="match status" value="1"/>
</dbReference>
<dbReference type="PANTHER" id="PTHR43581:SF4">
    <property type="entry name" value="ATP_GTP PHOSPHATASE"/>
    <property type="match status" value="1"/>
</dbReference>
<dbReference type="EMBL" id="VZAH01000124">
    <property type="protein sequence ID" value="MQP15292.1"/>
    <property type="molecule type" value="Genomic_DNA"/>
</dbReference>
<evidence type="ECO:0000313" key="3">
    <source>
        <dbReference type="Proteomes" id="UP000477980"/>
    </source>
</evidence>
<dbReference type="OrthoDB" id="1098190at2"/>
<reference evidence="2 3" key="1">
    <citation type="submission" date="2019-09" db="EMBL/GenBank/DDBJ databases">
        <title>Distinct polysaccharide growth profiles of human intestinal Prevotella copri isolates.</title>
        <authorList>
            <person name="Fehlner-Peach H."/>
            <person name="Magnabosco C."/>
            <person name="Raghavan V."/>
            <person name="Scher J.U."/>
            <person name="Tett A."/>
            <person name="Cox L.M."/>
            <person name="Gottsegen C."/>
            <person name="Watters A."/>
            <person name="Wiltshire- Gordon J.D."/>
            <person name="Segata N."/>
            <person name="Bonneau R."/>
            <person name="Littman D.R."/>
        </authorList>
    </citation>
    <scope>NUCLEOTIDE SEQUENCE [LARGE SCALE GENOMIC DNA]</scope>
    <source>
        <strain evidence="3">iAA917</strain>
    </source>
</reference>
<dbReference type="SUPFAM" id="SSF52540">
    <property type="entry name" value="P-loop containing nucleoside triphosphate hydrolases"/>
    <property type="match status" value="1"/>
</dbReference>
<organism evidence="2 3">
    <name type="scientific">Segatella copri</name>
    <dbReference type="NCBI Taxonomy" id="165179"/>
    <lineage>
        <taxon>Bacteria</taxon>
        <taxon>Pseudomonadati</taxon>
        <taxon>Bacteroidota</taxon>
        <taxon>Bacteroidia</taxon>
        <taxon>Bacteroidales</taxon>
        <taxon>Prevotellaceae</taxon>
        <taxon>Segatella</taxon>
    </lineage>
</organism>
<dbReference type="GO" id="GO:0016887">
    <property type="term" value="F:ATP hydrolysis activity"/>
    <property type="evidence" value="ECO:0007669"/>
    <property type="project" value="InterPro"/>
</dbReference>
<protein>
    <submittedName>
        <fullName evidence="2">ATP-binding protein</fullName>
    </submittedName>
</protein>
<proteinExistence type="predicted"/>
<evidence type="ECO:0000313" key="2">
    <source>
        <dbReference type="EMBL" id="MQP15292.1"/>
    </source>
</evidence>
<name>A0A6G1VQJ1_9BACT</name>
<keyword evidence="2" id="KW-0547">Nucleotide-binding</keyword>
<keyword evidence="2" id="KW-0067">ATP-binding</keyword>
<dbReference type="InterPro" id="IPR041685">
    <property type="entry name" value="AAA_GajA/Old/RecF-like"/>
</dbReference>
<dbReference type="Proteomes" id="UP000477980">
    <property type="component" value="Unassembled WGS sequence"/>
</dbReference>
<comment type="caution">
    <text evidence="2">The sequence shown here is derived from an EMBL/GenBank/DDBJ whole genome shotgun (WGS) entry which is preliminary data.</text>
</comment>
<feature type="domain" description="Endonuclease GajA/Old nuclease/RecF-like AAA" evidence="1">
    <location>
        <begin position="158"/>
        <end position="319"/>
    </location>
</feature>
<dbReference type="Gene3D" id="3.40.50.300">
    <property type="entry name" value="P-loop containing nucleotide triphosphate hydrolases"/>
    <property type="match status" value="1"/>
</dbReference>
<dbReference type="InterPro" id="IPR051396">
    <property type="entry name" value="Bact_Antivir_Def_Nuclease"/>
</dbReference>
<sequence>MKEYITIHNVGPLRHIEQLEILPLTVLIGESAIGKSTLMKVLVLMRYLYKRANIRSFLKHSKITNSPFRIRFESLLKTTNLVAFFQSNSYIRYEVHADSGNVYSIEYGNSKIKRTLLPEIREEDLTFWKESFVSENRNVIPSWSANALTNKNASLGFYFHETMNDFAQAVKDDKEYNLSYLGLKLSVKHPKGRPVKLTVMPVDDAYAPIELTQASSGIQTSTPLSVIVQHFAKDYSFKEAFRRSVLDYLYDNELLTKFSPVIELADLPKYVHIHLEEPELSLFPDVQCRLIDDLVKTVNAASSNDRKMGIIMATHSPYILNYLNVLIRQTAADRARVEPENLAVYRIYDGNAQTLMAMDEEGKALVDTYDLTEMMSAIYNEFNELSR</sequence>
<dbReference type="RefSeq" id="WP_153090909.1">
    <property type="nucleotide sequence ID" value="NZ_VZAH01000124.1"/>
</dbReference>
<dbReference type="InterPro" id="IPR027417">
    <property type="entry name" value="P-loop_NTPase"/>
</dbReference>
<dbReference type="AlphaFoldDB" id="A0A6G1VQJ1"/>
<dbReference type="PANTHER" id="PTHR43581">
    <property type="entry name" value="ATP/GTP PHOSPHATASE"/>
    <property type="match status" value="1"/>
</dbReference>
<accession>A0A6G1VQJ1</accession>